<evidence type="ECO:0000259" key="3">
    <source>
        <dbReference type="Pfam" id="PF13464"/>
    </source>
</evidence>
<dbReference type="Pfam" id="PF13413">
    <property type="entry name" value="HTH_25"/>
    <property type="match status" value="1"/>
</dbReference>
<keyword evidence="2" id="KW-1133">Transmembrane helix</keyword>
<dbReference type="InterPro" id="IPR025194">
    <property type="entry name" value="RodZ-like_C"/>
</dbReference>
<dbReference type="InterPro" id="IPR010982">
    <property type="entry name" value="Lambda_DNA-bd_dom_sf"/>
</dbReference>
<dbReference type="PANTHER" id="PTHR34475:SF1">
    <property type="entry name" value="CYTOSKELETON PROTEIN RODZ"/>
    <property type="match status" value="1"/>
</dbReference>
<feature type="region of interest" description="Disordered" evidence="1">
    <location>
        <begin position="1"/>
        <end position="29"/>
    </location>
</feature>
<evidence type="ECO:0000313" key="4">
    <source>
        <dbReference type="EMBL" id="MBB4247649.1"/>
    </source>
</evidence>
<dbReference type="PANTHER" id="PTHR34475">
    <property type="match status" value="1"/>
</dbReference>
<keyword evidence="2" id="KW-0812">Transmembrane</keyword>
<gene>
    <name evidence="4" type="ORF">GGD90_002023</name>
</gene>
<dbReference type="RefSeq" id="WP_153116488.1">
    <property type="nucleotide sequence ID" value="NZ_JACIGE010000006.1"/>
</dbReference>
<dbReference type="InterPro" id="IPR001387">
    <property type="entry name" value="Cro/C1-type_HTH"/>
</dbReference>
<sequence length="413" mass="41487">MSEETPAPAVAQAAAVTEPDLAGQATESLPVAEVDSLPTGPAETAPALPVEPAAVPVPTPAPGVGSILRTAREARNLAVADVAKSLKLSTRQIEALESGDWSRLPGMTFVRGFARNYARLLQIDASVLLAAFDAEKPAAEPVKLALPPSEGATLPQAGRPERRDLMVVITGVLLVVAALAVYFLMPQGVQGEPDKAASAGEEAAVEPTPADVAPEPVVPASPETIPAAPAATTATAPVATSVATPPAVVTPPAAPALASDARAKPLADLPAKTAAAAPQANATVANAAVPVPAPATTPVPGAPAKAASSATPASAALAVEKPSAAAAQPAAAAGGEASLVFSFAKPAWVEVRDRSGQIVFSQLSPAGSERRVDGRPPFTLVVGNATHVVLRYKGKPVEMSTRSKDDVARLTLE</sequence>
<evidence type="ECO:0000313" key="5">
    <source>
        <dbReference type="Proteomes" id="UP000587070"/>
    </source>
</evidence>
<feature type="region of interest" description="Disordered" evidence="1">
    <location>
        <begin position="191"/>
        <end position="215"/>
    </location>
</feature>
<feature type="transmembrane region" description="Helical" evidence="2">
    <location>
        <begin position="165"/>
        <end position="185"/>
    </location>
</feature>
<proteinExistence type="predicted"/>
<dbReference type="OrthoDB" id="8561330at2"/>
<keyword evidence="2" id="KW-0472">Membrane</keyword>
<protein>
    <submittedName>
        <fullName evidence="4">Cytoskeleton protein RodZ</fullName>
    </submittedName>
</protein>
<name>A0A840GHI9_RHOTE</name>
<dbReference type="InterPro" id="IPR050400">
    <property type="entry name" value="Bact_Cytoskel_RodZ"/>
</dbReference>
<dbReference type="Gene3D" id="1.10.260.40">
    <property type="entry name" value="lambda repressor-like DNA-binding domains"/>
    <property type="match status" value="1"/>
</dbReference>
<dbReference type="EMBL" id="JACIGE010000006">
    <property type="protein sequence ID" value="MBB4247649.1"/>
    <property type="molecule type" value="Genomic_DNA"/>
</dbReference>
<dbReference type="Pfam" id="PF13464">
    <property type="entry name" value="RodZ_C"/>
    <property type="match status" value="1"/>
</dbReference>
<dbReference type="Proteomes" id="UP000587070">
    <property type="component" value="Unassembled WGS sequence"/>
</dbReference>
<feature type="compositionally biased region" description="Low complexity" evidence="1">
    <location>
        <begin position="201"/>
        <end position="215"/>
    </location>
</feature>
<comment type="caution">
    <text evidence="4">The sequence shown here is derived from an EMBL/GenBank/DDBJ whole genome shotgun (WGS) entry which is preliminary data.</text>
</comment>
<organism evidence="4 5">
    <name type="scientific">Rhodocyclus tenuis</name>
    <name type="common">Rhodospirillum tenue</name>
    <dbReference type="NCBI Taxonomy" id="1066"/>
    <lineage>
        <taxon>Bacteria</taxon>
        <taxon>Pseudomonadati</taxon>
        <taxon>Pseudomonadota</taxon>
        <taxon>Betaproteobacteria</taxon>
        <taxon>Rhodocyclales</taxon>
        <taxon>Rhodocyclaceae</taxon>
        <taxon>Rhodocyclus</taxon>
    </lineage>
</organism>
<reference evidence="4 5" key="1">
    <citation type="submission" date="2020-08" db="EMBL/GenBank/DDBJ databases">
        <title>Genome sequencing of Purple Non-Sulfur Bacteria from various extreme environments.</title>
        <authorList>
            <person name="Mayer M."/>
        </authorList>
    </citation>
    <scope>NUCLEOTIDE SEQUENCE [LARGE SCALE GENOMIC DNA]</scope>
    <source>
        <strain evidence="4 5">2761</strain>
    </source>
</reference>
<feature type="compositionally biased region" description="Low complexity" evidence="1">
    <location>
        <begin position="1"/>
        <end position="19"/>
    </location>
</feature>
<evidence type="ECO:0000256" key="1">
    <source>
        <dbReference type="SAM" id="MobiDB-lite"/>
    </source>
</evidence>
<keyword evidence="5" id="KW-1185">Reference proteome</keyword>
<dbReference type="SUPFAM" id="SSF47413">
    <property type="entry name" value="lambda repressor-like DNA-binding domains"/>
    <property type="match status" value="1"/>
</dbReference>
<dbReference type="CDD" id="cd00093">
    <property type="entry name" value="HTH_XRE"/>
    <property type="match status" value="1"/>
</dbReference>
<feature type="domain" description="Cytoskeleton protein RodZ-like C-terminal" evidence="3">
    <location>
        <begin position="340"/>
        <end position="411"/>
    </location>
</feature>
<evidence type="ECO:0000256" key="2">
    <source>
        <dbReference type="SAM" id="Phobius"/>
    </source>
</evidence>
<dbReference type="GO" id="GO:0003677">
    <property type="term" value="F:DNA binding"/>
    <property type="evidence" value="ECO:0007669"/>
    <property type="project" value="InterPro"/>
</dbReference>
<accession>A0A840GHI9</accession>
<dbReference type="AlphaFoldDB" id="A0A840GHI9"/>